<dbReference type="SUPFAM" id="SSF88946">
    <property type="entry name" value="Sigma2 domain of RNA polymerase sigma factors"/>
    <property type="match status" value="1"/>
</dbReference>
<evidence type="ECO:0000259" key="7">
    <source>
        <dbReference type="Pfam" id="PF04542"/>
    </source>
</evidence>
<evidence type="ECO:0000256" key="2">
    <source>
        <dbReference type="ARBA" id="ARBA00023015"/>
    </source>
</evidence>
<evidence type="ECO:0000256" key="5">
    <source>
        <dbReference type="ARBA" id="ARBA00023163"/>
    </source>
</evidence>
<keyword evidence="10" id="KW-1185">Reference proteome</keyword>
<dbReference type="CDD" id="cd06171">
    <property type="entry name" value="Sigma70_r4"/>
    <property type="match status" value="1"/>
</dbReference>
<keyword evidence="3" id="KW-0731">Sigma factor</keyword>
<gene>
    <name evidence="9" type="ORF">VIN30_07120</name>
</gene>
<feature type="domain" description="RNA polymerase sigma-70 region 2" evidence="7">
    <location>
        <begin position="45"/>
        <end position="92"/>
    </location>
</feature>
<comment type="caution">
    <text evidence="9">The sequence shown here is derived from an EMBL/GenBank/DDBJ whole genome shotgun (WGS) entry which is preliminary data.</text>
</comment>
<dbReference type="Gene3D" id="1.10.10.10">
    <property type="entry name" value="Winged helix-like DNA-binding domain superfamily/Winged helix DNA-binding domain"/>
    <property type="match status" value="1"/>
</dbReference>
<dbReference type="PANTHER" id="PTHR43133:SF52">
    <property type="entry name" value="ECF RNA POLYMERASE SIGMA FACTOR SIGL"/>
    <property type="match status" value="1"/>
</dbReference>
<dbReference type="SUPFAM" id="SSF88659">
    <property type="entry name" value="Sigma3 and sigma4 domains of RNA polymerase sigma factors"/>
    <property type="match status" value="1"/>
</dbReference>
<protein>
    <submittedName>
        <fullName evidence="9">Sigma-70 family RNA polymerase sigma factor</fullName>
    </submittedName>
</protein>
<evidence type="ECO:0000256" key="3">
    <source>
        <dbReference type="ARBA" id="ARBA00023082"/>
    </source>
</evidence>
<dbReference type="InterPro" id="IPR013249">
    <property type="entry name" value="RNA_pol_sigma70_r4_t2"/>
</dbReference>
<dbReference type="InterPro" id="IPR039425">
    <property type="entry name" value="RNA_pol_sigma-70-like"/>
</dbReference>
<dbReference type="Pfam" id="PF08281">
    <property type="entry name" value="Sigma70_r4_2"/>
    <property type="match status" value="1"/>
</dbReference>
<dbReference type="PANTHER" id="PTHR43133">
    <property type="entry name" value="RNA POLYMERASE ECF-TYPE SIGMA FACTO"/>
    <property type="match status" value="1"/>
</dbReference>
<dbReference type="InterPro" id="IPR013324">
    <property type="entry name" value="RNA_pol_sigma_r3/r4-like"/>
</dbReference>
<accession>A0ABU6IIG6</accession>
<evidence type="ECO:0000313" key="9">
    <source>
        <dbReference type="EMBL" id="MEC4176216.1"/>
    </source>
</evidence>
<proteinExistence type="inferred from homology"/>
<evidence type="ECO:0000313" key="10">
    <source>
        <dbReference type="Proteomes" id="UP001349994"/>
    </source>
</evidence>
<keyword evidence="5" id="KW-0804">Transcription</keyword>
<dbReference type="InterPro" id="IPR036388">
    <property type="entry name" value="WH-like_DNA-bd_sf"/>
</dbReference>
<dbReference type="Gene3D" id="1.10.1740.10">
    <property type="match status" value="1"/>
</dbReference>
<sequence>MSHGDIHEELAQLVRLAQQGDAEAFAELYRRTAQAQYFTLLGRVGEEAATDLLQEVYEIAWKKIGDIRPRAFVAYLNTTSRNLALRYYRAAKNTPKPATSEGELEAQVEAAGAHEGHGDTASPEEALAAADRSERLARALQEDLSDRERDMVLMRFYQDMKVQDIADELGISRNTVRNTLNQALATLRRKLGMLPVGVPLPALLAEAVEHRMAPGTPPRSRRGASWLDWGTRAVAAVTAVAAVGMLGAAMQLAAVQPLADDPVPLADSASEIFEAPDAVGPSLASSRVADGLTMLTVRDESGVADVWCVGEGGAVTHAVAIDRESPSAAESTWWFSLESGTYTVHMTDAEGNETTSPITCDIKPIQPAPAER</sequence>
<dbReference type="InterPro" id="IPR007627">
    <property type="entry name" value="RNA_pol_sigma70_r2"/>
</dbReference>
<dbReference type="NCBIfam" id="TIGR02937">
    <property type="entry name" value="sigma70-ECF"/>
    <property type="match status" value="1"/>
</dbReference>
<dbReference type="Pfam" id="PF04542">
    <property type="entry name" value="Sigma70_r2"/>
    <property type="match status" value="1"/>
</dbReference>
<feature type="domain" description="RNA polymerase sigma factor 70 region 4 type 2" evidence="8">
    <location>
        <begin position="142"/>
        <end position="187"/>
    </location>
</feature>
<dbReference type="RefSeq" id="WP_338210403.1">
    <property type="nucleotide sequence ID" value="NZ_JAYMFF010000013.1"/>
</dbReference>
<dbReference type="InterPro" id="IPR013325">
    <property type="entry name" value="RNA_pol_sigma_r2"/>
</dbReference>
<dbReference type="EMBL" id="JAYMFF010000013">
    <property type="protein sequence ID" value="MEC4176216.1"/>
    <property type="molecule type" value="Genomic_DNA"/>
</dbReference>
<evidence type="ECO:0000259" key="8">
    <source>
        <dbReference type="Pfam" id="PF08281"/>
    </source>
</evidence>
<evidence type="ECO:0000256" key="1">
    <source>
        <dbReference type="ARBA" id="ARBA00010641"/>
    </source>
</evidence>
<dbReference type="InterPro" id="IPR014284">
    <property type="entry name" value="RNA_pol_sigma-70_dom"/>
</dbReference>
<evidence type="ECO:0000256" key="6">
    <source>
        <dbReference type="SAM" id="MobiDB-lite"/>
    </source>
</evidence>
<organism evidence="9 10">
    <name type="scientific">Adlercreutzia wanghongyangiae</name>
    <dbReference type="NCBI Taxonomy" id="3111451"/>
    <lineage>
        <taxon>Bacteria</taxon>
        <taxon>Bacillati</taxon>
        <taxon>Actinomycetota</taxon>
        <taxon>Coriobacteriia</taxon>
        <taxon>Eggerthellales</taxon>
        <taxon>Eggerthellaceae</taxon>
        <taxon>Adlercreutzia</taxon>
    </lineage>
</organism>
<dbReference type="Proteomes" id="UP001349994">
    <property type="component" value="Unassembled WGS sequence"/>
</dbReference>
<keyword evidence="4" id="KW-0238">DNA-binding</keyword>
<feature type="region of interest" description="Disordered" evidence="6">
    <location>
        <begin position="94"/>
        <end position="125"/>
    </location>
</feature>
<name>A0ABU6IIG6_9ACTN</name>
<comment type="similarity">
    <text evidence="1">Belongs to the sigma-70 factor family. ECF subfamily.</text>
</comment>
<evidence type="ECO:0000256" key="4">
    <source>
        <dbReference type="ARBA" id="ARBA00023125"/>
    </source>
</evidence>
<reference evidence="9 10" key="1">
    <citation type="submission" date="2024-01" db="EMBL/GenBank/DDBJ databases">
        <title>novel species in genus Adlercreutzia.</title>
        <authorList>
            <person name="Liu X."/>
        </authorList>
    </citation>
    <scope>NUCLEOTIDE SEQUENCE [LARGE SCALE GENOMIC DNA]</scope>
    <source>
        <strain evidence="9 10">R7</strain>
    </source>
</reference>
<keyword evidence="2" id="KW-0805">Transcription regulation</keyword>